<feature type="transmembrane region" description="Helical" evidence="1">
    <location>
        <begin position="12"/>
        <end position="32"/>
    </location>
</feature>
<organism evidence="2 3">
    <name type="scientific">Lacticaseibacillus camelliae DSM 22697 = JCM 13995</name>
    <dbReference type="NCBI Taxonomy" id="1423730"/>
    <lineage>
        <taxon>Bacteria</taxon>
        <taxon>Bacillati</taxon>
        <taxon>Bacillota</taxon>
        <taxon>Bacilli</taxon>
        <taxon>Lactobacillales</taxon>
        <taxon>Lactobacillaceae</taxon>
        <taxon>Lacticaseibacillus</taxon>
    </lineage>
</organism>
<dbReference type="STRING" id="1423730.FC75_GL001170"/>
<evidence type="ECO:0000313" key="2">
    <source>
        <dbReference type="EMBL" id="KRN24797.1"/>
    </source>
</evidence>
<gene>
    <name evidence="2" type="ORF">FC75_GL001170</name>
</gene>
<name>A0A0R2FK70_9LACO</name>
<keyword evidence="1" id="KW-0472">Membrane</keyword>
<sequence>METKRTARKFVDVRGAIITGVVVGIMVILLFIAHQWVWGALTLVLGGWITWHILTHIPTKDNHPVNRRDISAAETANHFQPLDWEPVQSAQDAETMLTAQLGDLGWHTVSGTVAISAPIQFVVEAADGTTKIVTAAGQIIADNRSDTHEEGK</sequence>
<dbReference type="OrthoDB" id="2296643at2"/>
<protein>
    <submittedName>
        <fullName evidence="2">Uncharacterized protein</fullName>
    </submittedName>
</protein>
<comment type="caution">
    <text evidence="2">The sequence shown here is derived from an EMBL/GenBank/DDBJ whole genome shotgun (WGS) entry which is preliminary data.</text>
</comment>
<proteinExistence type="predicted"/>
<evidence type="ECO:0000256" key="1">
    <source>
        <dbReference type="SAM" id="Phobius"/>
    </source>
</evidence>
<dbReference type="RefSeq" id="WP_054663483.1">
    <property type="nucleotide sequence ID" value="NZ_AYZJ01000022.1"/>
</dbReference>
<accession>A0A0R2FK70</accession>
<evidence type="ECO:0000313" key="3">
    <source>
        <dbReference type="Proteomes" id="UP000050865"/>
    </source>
</evidence>
<keyword evidence="3" id="KW-1185">Reference proteome</keyword>
<dbReference type="EMBL" id="AYZJ01000022">
    <property type="protein sequence ID" value="KRN24797.1"/>
    <property type="molecule type" value="Genomic_DNA"/>
</dbReference>
<feature type="transmembrane region" description="Helical" evidence="1">
    <location>
        <begin position="38"/>
        <end position="57"/>
    </location>
</feature>
<dbReference type="AlphaFoldDB" id="A0A0R2FK70"/>
<reference evidence="2 3" key="1">
    <citation type="journal article" date="2015" name="Genome Announc.">
        <title>Expanding the biotechnology potential of lactobacilli through comparative genomics of 213 strains and associated genera.</title>
        <authorList>
            <person name="Sun Z."/>
            <person name="Harris H.M."/>
            <person name="McCann A."/>
            <person name="Guo C."/>
            <person name="Argimon S."/>
            <person name="Zhang W."/>
            <person name="Yang X."/>
            <person name="Jeffery I.B."/>
            <person name="Cooney J.C."/>
            <person name="Kagawa T.F."/>
            <person name="Liu W."/>
            <person name="Song Y."/>
            <person name="Salvetti E."/>
            <person name="Wrobel A."/>
            <person name="Rasinkangas P."/>
            <person name="Parkhill J."/>
            <person name="Rea M.C."/>
            <person name="O'Sullivan O."/>
            <person name="Ritari J."/>
            <person name="Douillard F.P."/>
            <person name="Paul Ross R."/>
            <person name="Yang R."/>
            <person name="Briner A.E."/>
            <person name="Felis G.E."/>
            <person name="de Vos W.M."/>
            <person name="Barrangou R."/>
            <person name="Klaenhammer T.R."/>
            <person name="Caufield P.W."/>
            <person name="Cui Y."/>
            <person name="Zhang H."/>
            <person name="O'Toole P.W."/>
        </authorList>
    </citation>
    <scope>NUCLEOTIDE SEQUENCE [LARGE SCALE GENOMIC DNA]</scope>
    <source>
        <strain evidence="2 3">DSM 22697</strain>
    </source>
</reference>
<keyword evidence="1" id="KW-0812">Transmembrane</keyword>
<dbReference type="PATRIC" id="fig|1423730.4.peg.1225"/>
<dbReference type="Proteomes" id="UP000050865">
    <property type="component" value="Unassembled WGS sequence"/>
</dbReference>
<keyword evidence="1" id="KW-1133">Transmembrane helix</keyword>